<sequence>MGPIGILDLPRSHSNVKVKRSDSFLKRLVKSSKDNLSVGCEKLVKNIQKSPRVLRKKILSNENHPIAPVRLKKYEKRQSLEATEFSDHCLQLPNELEKQKEKEIEYKEEETDTLIEDGFLFISTSYSFAPEGDESLSNNLDDTFSPRCKVYSSLRIDEYIESNERVRVEKEEETKRRSSSRSISVEDVDELIRSEDNFRLLQEQSRIRRKLRNNFNATIKTSDSEESLNDNSKINNKSRKRSQSCRNAFKVHLETADNSPRTPRRAVRSKTSLDLFWKIKQSLRESAGYRDIINKKLKNSPPPEDTTSTSIARSLKSFHTVDSNYRSRDNIDLTHDLCISDRVTEATTNSQRLVSKQRDDECVVDNISNVDNATCKIVDFANTFKHKVVGDSEKTSTSLAKVGHTLVSTEVQCTTETQVDLENQLAIVKEDKKENYLPGLCLYRDILSIEAERQVIHCKANNFIDYCLNNVDEDSRCWSMVRECLVSPMRSSSESNLTVNECLSSMKGIESSLQKKDDNTEKELRKFHQKKRNFHKSSKNKIRSKCHSIMKLITKMMRVKEKIIFIFSAFAILFTFLLVMDLQMDLGYSGHHLVPSHGKVRMGDEPGRDTVYNNFRRKFLQRLNTSKELTVTDNLSSQTSRDNKIGENSNVKVNNNIESTQHQVDKFSDLMDIVVNGDGLDMETGVVRIRNEDYTDNPTVADRRGLHLRQDMSTLEKFHLQISKLELYPKDSNVVEQLLYEMATKPIVHVAQKEGGTQLKLVIDYSDDLQALFKPMRLLSRSRELEPGPSPAVSNSNTNVQMCTSPAAFGHSTGFKLPGRRFRDKWAILYTSNWRETWWRRLKLSNKFGNKLLKRRRKSFSYGPQSLLLEVAAISGNIIILLQCSVYTDL</sequence>
<keyword evidence="3" id="KW-0472">Membrane</keyword>
<gene>
    <name evidence="4" type="ORF">PV328_006296</name>
</gene>
<dbReference type="AlphaFoldDB" id="A0AA39FNU1"/>
<feature type="region of interest" description="Disordered" evidence="2">
    <location>
        <begin position="222"/>
        <end position="245"/>
    </location>
</feature>
<reference evidence="4" key="1">
    <citation type="journal article" date="2023" name="bioRxiv">
        <title>Scaffold-level genome assemblies of two parasitoid biocontrol wasps reveal the parthenogenesis mechanism and an associated novel virus.</title>
        <authorList>
            <person name="Inwood S."/>
            <person name="Skelly J."/>
            <person name="Guhlin J."/>
            <person name="Harrop T."/>
            <person name="Goldson S."/>
            <person name="Dearden P."/>
        </authorList>
    </citation>
    <scope>NUCLEOTIDE SEQUENCE</scope>
    <source>
        <strain evidence="4">Irish</strain>
        <tissue evidence="4">Whole body</tissue>
    </source>
</reference>
<keyword evidence="3" id="KW-1133">Transmembrane helix</keyword>
<evidence type="ECO:0000256" key="1">
    <source>
        <dbReference type="PIRSR" id="PIRSR624869-2"/>
    </source>
</evidence>
<comment type="caution">
    <text evidence="4">The sequence shown here is derived from an EMBL/GenBank/DDBJ whole genome shotgun (WGS) entry which is preliminary data.</text>
</comment>
<reference evidence="4" key="2">
    <citation type="submission" date="2023-03" db="EMBL/GenBank/DDBJ databases">
        <authorList>
            <person name="Inwood S.N."/>
            <person name="Skelly J.G."/>
            <person name="Guhlin J."/>
            <person name="Harrop T.W.R."/>
            <person name="Goldson S.G."/>
            <person name="Dearden P.K."/>
        </authorList>
    </citation>
    <scope>NUCLEOTIDE SEQUENCE</scope>
    <source>
        <strain evidence="4">Irish</strain>
        <tissue evidence="4">Whole body</tissue>
    </source>
</reference>
<feature type="transmembrane region" description="Helical" evidence="3">
    <location>
        <begin position="563"/>
        <end position="582"/>
    </location>
</feature>
<dbReference type="GO" id="GO:0005794">
    <property type="term" value="C:Golgi apparatus"/>
    <property type="evidence" value="ECO:0007669"/>
    <property type="project" value="TreeGrafter"/>
</dbReference>
<dbReference type="PANTHER" id="PTHR12450:SF22">
    <property type="entry name" value="EXTRACELLULAR SERINE_THREONINE PROTEIN CG31145"/>
    <property type="match status" value="1"/>
</dbReference>
<protein>
    <submittedName>
        <fullName evidence="4">Uncharacterized protein</fullName>
    </submittedName>
</protein>
<feature type="binding site" evidence="1">
    <location>
        <position position="774"/>
    </location>
    <ligand>
        <name>ATP</name>
        <dbReference type="ChEBI" id="CHEBI:30616"/>
    </ligand>
</feature>
<evidence type="ECO:0000256" key="3">
    <source>
        <dbReference type="SAM" id="Phobius"/>
    </source>
</evidence>
<dbReference type="GO" id="GO:0005524">
    <property type="term" value="F:ATP binding"/>
    <property type="evidence" value="ECO:0007669"/>
    <property type="project" value="UniProtKB-KW"/>
</dbReference>
<keyword evidence="3" id="KW-0812">Transmembrane</keyword>
<evidence type="ECO:0000313" key="4">
    <source>
        <dbReference type="EMBL" id="KAK0173042.1"/>
    </source>
</evidence>
<dbReference type="PANTHER" id="PTHR12450">
    <property type="entry name" value="DENTIN MATRIX PROTEIN 4 PROTEIN FAM20"/>
    <property type="match status" value="1"/>
</dbReference>
<organism evidence="4 5">
    <name type="scientific">Microctonus aethiopoides</name>
    <dbReference type="NCBI Taxonomy" id="144406"/>
    <lineage>
        <taxon>Eukaryota</taxon>
        <taxon>Metazoa</taxon>
        <taxon>Ecdysozoa</taxon>
        <taxon>Arthropoda</taxon>
        <taxon>Hexapoda</taxon>
        <taxon>Insecta</taxon>
        <taxon>Pterygota</taxon>
        <taxon>Neoptera</taxon>
        <taxon>Endopterygota</taxon>
        <taxon>Hymenoptera</taxon>
        <taxon>Apocrita</taxon>
        <taxon>Ichneumonoidea</taxon>
        <taxon>Braconidae</taxon>
        <taxon>Euphorinae</taxon>
        <taxon>Microctonus</taxon>
    </lineage>
</organism>
<keyword evidence="1" id="KW-0067">ATP-binding</keyword>
<feature type="transmembrane region" description="Helical" evidence="3">
    <location>
        <begin position="867"/>
        <end position="888"/>
    </location>
</feature>
<dbReference type="InterPro" id="IPR024869">
    <property type="entry name" value="FAM20"/>
</dbReference>
<keyword evidence="5" id="KW-1185">Reference proteome</keyword>
<dbReference type="GO" id="GO:0004674">
    <property type="term" value="F:protein serine/threonine kinase activity"/>
    <property type="evidence" value="ECO:0007669"/>
    <property type="project" value="TreeGrafter"/>
</dbReference>
<dbReference type="EMBL" id="JAQQBS010000002">
    <property type="protein sequence ID" value="KAK0173042.1"/>
    <property type="molecule type" value="Genomic_DNA"/>
</dbReference>
<keyword evidence="1" id="KW-0547">Nucleotide-binding</keyword>
<proteinExistence type="predicted"/>
<accession>A0AA39FNU1</accession>
<evidence type="ECO:0000313" key="5">
    <source>
        <dbReference type="Proteomes" id="UP001168990"/>
    </source>
</evidence>
<name>A0AA39FNU1_9HYME</name>
<dbReference type="Proteomes" id="UP001168990">
    <property type="component" value="Unassembled WGS sequence"/>
</dbReference>
<feature type="binding site" evidence="1">
    <location>
        <position position="758"/>
    </location>
    <ligand>
        <name>ATP</name>
        <dbReference type="ChEBI" id="CHEBI:30616"/>
    </ligand>
</feature>
<evidence type="ECO:0000256" key="2">
    <source>
        <dbReference type="SAM" id="MobiDB-lite"/>
    </source>
</evidence>